<keyword evidence="7" id="KW-1185">Reference proteome</keyword>
<dbReference type="InterPro" id="IPR025184">
    <property type="entry name" value="AadA_C"/>
</dbReference>
<protein>
    <submittedName>
        <fullName evidence="6">DUF4111 domain-containing protein</fullName>
    </submittedName>
</protein>
<dbReference type="Pfam" id="PF13427">
    <property type="entry name" value="AadA_C"/>
    <property type="match status" value="1"/>
</dbReference>
<reference evidence="6 7" key="1">
    <citation type="submission" date="2023-06" db="EMBL/GenBank/DDBJ databases">
        <title>Rock-solubilizing bacteria, Microbacterium invictum, promotes re-establishment of vegetation in rocky wasteland by accelerating rock bio-weathering and reshaping soil bacterial community.</title>
        <authorList>
            <person name="Liu C."/>
        </authorList>
    </citation>
    <scope>NUCLEOTIDE SEQUENCE [LARGE SCALE GENOMIC DNA]</scope>
    <source>
        <strain evidence="6 7">X-18</strain>
    </source>
</reference>
<dbReference type="Gene3D" id="3.30.460.10">
    <property type="entry name" value="Beta Polymerase, domain 2"/>
    <property type="match status" value="1"/>
</dbReference>
<name>A0ABZ0VCX5_9MICO</name>
<dbReference type="RefSeq" id="WP_322410658.1">
    <property type="nucleotide sequence ID" value="NZ_CP139779.1"/>
</dbReference>
<dbReference type="CDD" id="cd05403">
    <property type="entry name" value="NT_KNTase_like"/>
    <property type="match status" value="1"/>
</dbReference>
<dbReference type="InterPro" id="IPR043519">
    <property type="entry name" value="NT_sf"/>
</dbReference>
<dbReference type="Proteomes" id="UP001324533">
    <property type="component" value="Chromosome"/>
</dbReference>
<organism evidence="6 7">
    <name type="scientific">Microbacterium invictum</name>
    <dbReference type="NCBI Taxonomy" id="515415"/>
    <lineage>
        <taxon>Bacteria</taxon>
        <taxon>Bacillati</taxon>
        <taxon>Actinomycetota</taxon>
        <taxon>Actinomycetes</taxon>
        <taxon>Micrococcales</taxon>
        <taxon>Microbacteriaceae</taxon>
        <taxon>Microbacterium</taxon>
    </lineage>
</organism>
<dbReference type="InterPro" id="IPR024172">
    <property type="entry name" value="AadA/Aad9"/>
</dbReference>
<feature type="domain" description="Polymerase nucleotidyl transferase" evidence="4">
    <location>
        <begin position="15"/>
        <end position="68"/>
    </location>
</feature>
<sequence length="252" mass="27170">MENLSADVTRPAEAVRTALRENLVGLYLYGSAVAGGLRPDSDVDLLAVTSGRLQHGERARLIAVLLHVSGRRAYDGPARPVELTVMLAEDLDPWRPVVQLQYGEWLREDAIADRLPGPHVDPDATLLLAMARDTGMSLFGPSAQELLPDIPHGAVRSAIVQSLPSLMEDLDGDERNVVLTLARMQATLDTGRFLPKDAAAEELALTAPRDQADMLRTAAAAYRGEMVDDWGQLAPAMKDFVARVSASINAAS</sequence>
<keyword evidence="2" id="KW-0046">Antibiotic resistance</keyword>
<evidence type="ECO:0000313" key="6">
    <source>
        <dbReference type="EMBL" id="WQB70516.1"/>
    </source>
</evidence>
<evidence type="ECO:0000256" key="3">
    <source>
        <dbReference type="ARBA" id="ARBA00047831"/>
    </source>
</evidence>
<evidence type="ECO:0000313" key="7">
    <source>
        <dbReference type="Proteomes" id="UP001324533"/>
    </source>
</evidence>
<keyword evidence="1" id="KW-0808">Transferase</keyword>
<dbReference type="InterPro" id="IPR002934">
    <property type="entry name" value="Polymerase_NTP_transf_dom"/>
</dbReference>
<dbReference type="SUPFAM" id="SSF81301">
    <property type="entry name" value="Nucleotidyltransferase"/>
    <property type="match status" value="1"/>
</dbReference>
<comment type="catalytic activity">
    <reaction evidence="3">
        <text>spectinomycin + ATP = 9-O-adenylylspectinomycin + diphosphate</text>
        <dbReference type="Rhea" id="RHEA:63228"/>
        <dbReference type="ChEBI" id="CHEBI:30616"/>
        <dbReference type="ChEBI" id="CHEBI:33019"/>
        <dbReference type="ChEBI" id="CHEBI:146260"/>
        <dbReference type="ChEBI" id="CHEBI:146261"/>
    </reaction>
</comment>
<evidence type="ECO:0000256" key="2">
    <source>
        <dbReference type="ARBA" id="ARBA00023251"/>
    </source>
</evidence>
<evidence type="ECO:0000259" key="4">
    <source>
        <dbReference type="Pfam" id="PF01909"/>
    </source>
</evidence>
<dbReference type="PIRSF" id="PIRSF000819">
    <property type="entry name" value="Streptomycin_3-adenylyltransf"/>
    <property type="match status" value="1"/>
</dbReference>
<proteinExistence type="predicted"/>
<dbReference type="Pfam" id="PF01909">
    <property type="entry name" value="NTP_transf_2"/>
    <property type="match status" value="1"/>
</dbReference>
<evidence type="ECO:0000259" key="5">
    <source>
        <dbReference type="Pfam" id="PF13427"/>
    </source>
</evidence>
<gene>
    <name evidence="6" type="ORF">T9R20_00720</name>
</gene>
<accession>A0ABZ0VCX5</accession>
<dbReference type="EMBL" id="CP139779">
    <property type="protein sequence ID" value="WQB70516.1"/>
    <property type="molecule type" value="Genomic_DNA"/>
</dbReference>
<feature type="domain" description="Adenylyltransferase AadA C-terminal" evidence="5">
    <location>
        <begin position="145"/>
        <end position="245"/>
    </location>
</feature>
<evidence type="ECO:0000256" key="1">
    <source>
        <dbReference type="ARBA" id="ARBA00022679"/>
    </source>
</evidence>